<dbReference type="Proteomes" id="UP001151760">
    <property type="component" value="Unassembled WGS sequence"/>
</dbReference>
<evidence type="ECO:0000313" key="2">
    <source>
        <dbReference type="Proteomes" id="UP001151760"/>
    </source>
</evidence>
<evidence type="ECO:0000313" key="1">
    <source>
        <dbReference type="EMBL" id="GJT46051.1"/>
    </source>
</evidence>
<comment type="caution">
    <text evidence="1">The sequence shown here is derived from an EMBL/GenBank/DDBJ whole genome shotgun (WGS) entry which is preliminary data.</text>
</comment>
<dbReference type="EMBL" id="BQNB010015951">
    <property type="protein sequence ID" value="GJT46051.1"/>
    <property type="molecule type" value="Genomic_DNA"/>
</dbReference>
<accession>A0ABQ5E5B3</accession>
<organism evidence="1 2">
    <name type="scientific">Tanacetum coccineum</name>
    <dbReference type="NCBI Taxonomy" id="301880"/>
    <lineage>
        <taxon>Eukaryota</taxon>
        <taxon>Viridiplantae</taxon>
        <taxon>Streptophyta</taxon>
        <taxon>Embryophyta</taxon>
        <taxon>Tracheophyta</taxon>
        <taxon>Spermatophyta</taxon>
        <taxon>Magnoliopsida</taxon>
        <taxon>eudicotyledons</taxon>
        <taxon>Gunneridae</taxon>
        <taxon>Pentapetalae</taxon>
        <taxon>asterids</taxon>
        <taxon>campanulids</taxon>
        <taxon>Asterales</taxon>
        <taxon>Asteraceae</taxon>
        <taxon>Asteroideae</taxon>
        <taxon>Anthemideae</taxon>
        <taxon>Anthemidinae</taxon>
        <taxon>Tanacetum</taxon>
    </lineage>
</organism>
<keyword evidence="2" id="KW-1185">Reference proteome</keyword>
<proteinExistence type="predicted"/>
<gene>
    <name evidence="1" type="ORF">Tco_0954766</name>
</gene>
<protein>
    <submittedName>
        <fullName evidence="1">Uncharacterized protein</fullName>
    </submittedName>
</protein>
<reference evidence="1" key="2">
    <citation type="submission" date="2022-01" db="EMBL/GenBank/DDBJ databases">
        <authorList>
            <person name="Yamashiro T."/>
            <person name="Shiraishi A."/>
            <person name="Satake H."/>
            <person name="Nakayama K."/>
        </authorList>
    </citation>
    <scope>NUCLEOTIDE SEQUENCE</scope>
</reference>
<reference evidence="1" key="1">
    <citation type="journal article" date="2022" name="Int. J. Mol. Sci.">
        <title>Draft Genome of Tanacetum Coccineum: Genomic Comparison of Closely Related Tanacetum-Family Plants.</title>
        <authorList>
            <person name="Yamashiro T."/>
            <person name="Shiraishi A."/>
            <person name="Nakayama K."/>
            <person name="Satake H."/>
        </authorList>
    </citation>
    <scope>NUCLEOTIDE SEQUENCE</scope>
</reference>
<name>A0ABQ5E5B3_9ASTR</name>
<sequence>MTCKVLLHHYGRFTSPPGRKFVGKMVATVDPVELDSFSTNQVKLILANSLGYDENSPTFFYLVKPNCSLDSGLVPLADAIQDHDMLLTYTQTHHNRLHVYASRVEISPLVVADQRKDERNKKENQEKPSFAGKLQLFVSQNQIVLSTVLFPNDDSLEESFVAKYIFSNASLAEMMNHVITNYTSESKADKREVTKNDYKFDQVVEWAEQEHFEDEETKEVQRQHLKNDHPLIEYGRYDLGCMTGADMKKATYLKMVRDELLRSMEEKRQLIKNYKEM</sequence>